<accession>A0A1B1AFI4</accession>
<reference evidence="1 2" key="1">
    <citation type="submission" date="2015-11" db="EMBL/GenBank/DDBJ databases">
        <title>Whole-Genome Sequence of Candidatus Oderbacter manganicum from the National Park Lower Oder Valley, Germany.</title>
        <authorList>
            <person name="Braun B."/>
            <person name="Liere K."/>
            <person name="Szewzyk U."/>
        </authorList>
    </citation>
    <scope>NUCLEOTIDE SEQUENCE [LARGE SCALE GENOMIC DNA]</scope>
    <source>
        <strain evidence="1 2">OTSz_A_272</strain>
    </source>
</reference>
<organism evidence="1 2">
    <name type="scientific">Candidatus Viadribacter manganicus</name>
    <dbReference type="NCBI Taxonomy" id="1759059"/>
    <lineage>
        <taxon>Bacteria</taxon>
        <taxon>Pseudomonadati</taxon>
        <taxon>Pseudomonadota</taxon>
        <taxon>Alphaproteobacteria</taxon>
        <taxon>Hyphomonadales</taxon>
        <taxon>Hyphomonadaceae</taxon>
        <taxon>Candidatus Viadribacter</taxon>
    </lineage>
</organism>
<dbReference type="InParanoid" id="A0A1B1AFI4"/>
<dbReference type="EMBL" id="CP013244">
    <property type="protein sequence ID" value="ANP45310.1"/>
    <property type="molecule type" value="Genomic_DNA"/>
</dbReference>
<evidence type="ECO:0000313" key="1">
    <source>
        <dbReference type="EMBL" id="ANP45310.1"/>
    </source>
</evidence>
<protein>
    <submittedName>
        <fullName evidence="1">Uncharacterized protein</fullName>
    </submittedName>
</protein>
<proteinExistence type="predicted"/>
<sequence>MRTIATLLDEPEIEADPPEIRLIGAASLAALMAAAREKLGRQRVFLRRPSAAPAKPEESR</sequence>
<dbReference type="AlphaFoldDB" id="A0A1B1AFI4"/>
<gene>
    <name evidence="1" type="ORF">ATE48_04985</name>
</gene>
<dbReference type="RefSeq" id="WP_066768402.1">
    <property type="nucleotide sequence ID" value="NZ_CP013244.1"/>
</dbReference>
<name>A0A1B1AFI4_9PROT</name>
<evidence type="ECO:0000313" key="2">
    <source>
        <dbReference type="Proteomes" id="UP000092498"/>
    </source>
</evidence>
<dbReference type="KEGG" id="cbot:ATE48_04985"/>
<keyword evidence="2" id="KW-1185">Reference proteome</keyword>
<dbReference type="Proteomes" id="UP000092498">
    <property type="component" value="Chromosome"/>
</dbReference>